<dbReference type="GO" id="GO:0003676">
    <property type="term" value="F:nucleic acid binding"/>
    <property type="evidence" value="ECO:0007669"/>
    <property type="project" value="InterPro"/>
</dbReference>
<proteinExistence type="predicted"/>
<reference evidence="2" key="1">
    <citation type="submission" date="2020-08" db="EMBL/GenBank/DDBJ databases">
        <title>Plant Genome Project.</title>
        <authorList>
            <person name="Zhang R.-G."/>
        </authorList>
    </citation>
    <scope>NUCLEOTIDE SEQUENCE</scope>
    <source>
        <strain evidence="2">WSP0</strain>
        <tissue evidence="2">Leaf</tissue>
    </source>
</reference>
<sequence length="84" mass="9532">MGSGFKRRIGECSSLEAELWALRDGLHLAVTIAIPRSEVELDSRMVVEKLMEQFNAMDAKHVHRETNKCTDLLRSNKITCTSQK</sequence>
<gene>
    <name evidence="2" type="ORF">RHGRI_035140</name>
</gene>
<evidence type="ECO:0000259" key="1">
    <source>
        <dbReference type="Pfam" id="PF13456"/>
    </source>
</evidence>
<dbReference type="CDD" id="cd06222">
    <property type="entry name" value="RNase_H_like"/>
    <property type="match status" value="1"/>
</dbReference>
<dbReference type="InterPro" id="IPR044730">
    <property type="entry name" value="RNase_H-like_dom_plant"/>
</dbReference>
<dbReference type="Gene3D" id="3.30.420.10">
    <property type="entry name" value="Ribonuclease H-like superfamily/Ribonuclease H"/>
    <property type="match status" value="1"/>
</dbReference>
<feature type="domain" description="RNase H type-1" evidence="1">
    <location>
        <begin position="8"/>
        <end position="52"/>
    </location>
</feature>
<dbReference type="InterPro" id="IPR012337">
    <property type="entry name" value="RNaseH-like_sf"/>
</dbReference>
<dbReference type="SUPFAM" id="SSF53098">
    <property type="entry name" value="Ribonuclease H-like"/>
    <property type="match status" value="1"/>
</dbReference>
<evidence type="ECO:0000313" key="2">
    <source>
        <dbReference type="EMBL" id="KAG5523221.1"/>
    </source>
</evidence>
<dbReference type="AlphaFoldDB" id="A0AAV6I412"/>
<organism evidence="2 3">
    <name type="scientific">Rhododendron griersonianum</name>
    <dbReference type="NCBI Taxonomy" id="479676"/>
    <lineage>
        <taxon>Eukaryota</taxon>
        <taxon>Viridiplantae</taxon>
        <taxon>Streptophyta</taxon>
        <taxon>Embryophyta</taxon>
        <taxon>Tracheophyta</taxon>
        <taxon>Spermatophyta</taxon>
        <taxon>Magnoliopsida</taxon>
        <taxon>eudicotyledons</taxon>
        <taxon>Gunneridae</taxon>
        <taxon>Pentapetalae</taxon>
        <taxon>asterids</taxon>
        <taxon>Ericales</taxon>
        <taxon>Ericaceae</taxon>
        <taxon>Ericoideae</taxon>
        <taxon>Rhodoreae</taxon>
        <taxon>Rhododendron</taxon>
    </lineage>
</organism>
<dbReference type="InterPro" id="IPR002156">
    <property type="entry name" value="RNaseH_domain"/>
</dbReference>
<accession>A0AAV6I412</accession>
<comment type="caution">
    <text evidence="2">The sequence shown here is derived from an EMBL/GenBank/DDBJ whole genome shotgun (WGS) entry which is preliminary data.</text>
</comment>
<dbReference type="InterPro" id="IPR053151">
    <property type="entry name" value="RNase_H-like"/>
</dbReference>
<dbReference type="PANTHER" id="PTHR47723:SF19">
    <property type="entry name" value="POLYNUCLEOTIDYL TRANSFERASE, RIBONUCLEASE H-LIKE SUPERFAMILY PROTEIN"/>
    <property type="match status" value="1"/>
</dbReference>
<protein>
    <recommendedName>
        <fullName evidence="1">RNase H type-1 domain-containing protein</fullName>
    </recommendedName>
</protein>
<dbReference type="Pfam" id="PF13456">
    <property type="entry name" value="RVT_3"/>
    <property type="match status" value="1"/>
</dbReference>
<name>A0AAV6I412_9ERIC</name>
<evidence type="ECO:0000313" key="3">
    <source>
        <dbReference type="Proteomes" id="UP000823749"/>
    </source>
</evidence>
<dbReference type="GO" id="GO:0004523">
    <property type="term" value="F:RNA-DNA hybrid ribonuclease activity"/>
    <property type="evidence" value="ECO:0007669"/>
    <property type="project" value="InterPro"/>
</dbReference>
<keyword evidence="3" id="KW-1185">Reference proteome</keyword>
<dbReference type="InterPro" id="IPR036397">
    <property type="entry name" value="RNaseH_sf"/>
</dbReference>
<dbReference type="EMBL" id="JACTNZ010000012">
    <property type="protein sequence ID" value="KAG5523221.1"/>
    <property type="molecule type" value="Genomic_DNA"/>
</dbReference>
<dbReference type="PANTHER" id="PTHR47723">
    <property type="entry name" value="OS05G0353850 PROTEIN"/>
    <property type="match status" value="1"/>
</dbReference>
<dbReference type="Proteomes" id="UP000823749">
    <property type="component" value="Chromosome 12"/>
</dbReference>